<comment type="caution">
    <text evidence="8">The sequence shown here is derived from an EMBL/GenBank/DDBJ whole genome shotgun (WGS) entry which is preliminary data.</text>
</comment>
<keyword evidence="9" id="KW-1185">Reference proteome</keyword>
<dbReference type="SUPFAM" id="SSF101498">
    <property type="entry name" value="Anti-sigma factor FlgM"/>
    <property type="match status" value="1"/>
</dbReference>
<dbReference type="Proteomes" id="UP001197795">
    <property type="component" value="Unassembled WGS sequence"/>
</dbReference>
<evidence type="ECO:0000256" key="5">
    <source>
        <dbReference type="ARBA" id="ARBA00023015"/>
    </source>
</evidence>
<feature type="domain" description="Anti-sigma-28 factor FlgM C-terminal" evidence="7">
    <location>
        <begin position="31"/>
        <end position="85"/>
    </location>
</feature>
<keyword evidence="8" id="KW-0969">Cilium</keyword>
<dbReference type="GO" id="GO:0044781">
    <property type="term" value="P:bacterial-type flagellum organization"/>
    <property type="evidence" value="ECO:0007669"/>
    <property type="project" value="UniProtKB-KW"/>
</dbReference>
<dbReference type="RefSeq" id="WP_022312249.1">
    <property type="nucleotide sequence ID" value="NZ_JAJEPV010000010.1"/>
</dbReference>
<keyword evidence="5" id="KW-0805">Transcription regulation</keyword>
<proteinExistence type="inferred from homology"/>
<organism evidence="8 9">
    <name type="scientific">Waltera acetigignens</name>
    <dbReference type="NCBI Taxonomy" id="2981769"/>
    <lineage>
        <taxon>Bacteria</taxon>
        <taxon>Bacillati</taxon>
        <taxon>Bacillota</taxon>
        <taxon>Clostridia</taxon>
        <taxon>Lachnospirales</taxon>
        <taxon>Lachnospiraceae</taxon>
        <taxon>Waltera</taxon>
    </lineage>
</organism>
<accession>A0AAE3D652</accession>
<gene>
    <name evidence="8" type="primary">flgM</name>
    <name evidence="8" type="ORF">LKD75_05580</name>
</gene>
<evidence type="ECO:0000313" key="9">
    <source>
        <dbReference type="Proteomes" id="UP001197795"/>
    </source>
</evidence>
<dbReference type="GO" id="GO:0045892">
    <property type="term" value="P:negative regulation of DNA-templated transcription"/>
    <property type="evidence" value="ECO:0007669"/>
    <property type="project" value="InterPro"/>
</dbReference>
<dbReference type="AlphaFoldDB" id="A0AAE3D652"/>
<dbReference type="NCBIfam" id="TIGR03824">
    <property type="entry name" value="FlgM_jcvi"/>
    <property type="match status" value="1"/>
</dbReference>
<evidence type="ECO:0000256" key="1">
    <source>
        <dbReference type="ARBA" id="ARBA00005322"/>
    </source>
</evidence>
<protein>
    <recommendedName>
        <fullName evidence="2">Negative regulator of flagellin synthesis</fullName>
    </recommendedName>
</protein>
<keyword evidence="8" id="KW-0282">Flagellum</keyword>
<evidence type="ECO:0000256" key="4">
    <source>
        <dbReference type="ARBA" id="ARBA00022795"/>
    </source>
</evidence>
<keyword evidence="6" id="KW-0804">Transcription</keyword>
<dbReference type="Pfam" id="PF04316">
    <property type="entry name" value="FlgM"/>
    <property type="match status" value="1"/>
</dbReference>
<keyword evidence="3" id="KW-0678">Repressor</keyword>
<sequence length="91" mass="10242">MRIEAYTQVQQLYQSQKVSRTQKTQTASHTDRLQISSQGKDFQTAKAAVAAAPDIREELTAPIKARIQNGTYGVDNASFAEKLLQKQEEMR</sequence>
<dbReference type="InterPro" id="IPR007412">
    <property type="entry name" value="FlgM"/>
</dbReference>
<evidence type="ECO:0000259" key="7">
    <source>
        <dbReference type="Pfam" id="PF04316"/>
    </source>
</evidence>
<keyword evidence="8" id="KW-0966">Cell projection</keyword>
<evidence type="ECO:0000313" key="8">
    <source>
        <dbReference type="EMBL" id="MCC2119068.1"/>
    </source>
</evidence>
<dbReference type="InterPro" id="IPR035890">
    <property type="entry name" value="Anti-sigma-28_factor_FlgM_sf"/>
</dbReference>
<evidence type="ECO:0000256" key="6">
    <source>
        <dbReference type="ARBA" id="ARBA00023163"/>
    </source>
</evidence>
<dbReference type="InterPro" id="IPR031316">
    <property type="entry name" value="FlgM_C"/>
</dbReference>
<dbReference type="EMBL" id="JAJEPV010000010">
    <property type="protein sequence ID" value="MCC2119068.1"/>
    <property type="molecule type" value="Genomic_DNA"/>
</dbReference>
<evidence type="ECO:0000256" key="3">
    <source>
        <dbReference type="ARBA" id="ARBA00022491"/>
    </source>
</evidence>
<evidence type="ECO:0000256" key="2">
    <source>
        <dbReference type="ARBA" id="ARBA00017823"/>
    </source>
</evidence>
<name>A0AAE3D652_9FIRM</name>
<comment type="similarity">
    <text evidence="1">Belongs to the FlgM family.</text>
</comment>
<keyword evidence="4" id="KW-1005">Bacterial flagellum biogenesis</keyword>
<reference evidence="8 9" key="1">
    <citation type="submission" date="2021-10" db="EMBL/GenBank/DDBJ databases">
        <title>Anaerobic single-cell dispensing facilitates the cultivation of human gut bacteria.</title>
        <authorList>
            <person name="Afrizal A."/>
        </authorList>
    </citation>
    <scope>NUCLEOTIDE SEQUENCE [LARGE SCALE GENOMIC DNA]</scope>
    <source>
        <strain evidence="8 9">CLA-AA-H273</strain>
    </source>
</reference>